<dbReference type="InterPro" id="IPR035965">
    <property type="entry name" value="PAS-like_dom_sf"/>
</dbReference>
<organism evidence="2">
    <name type="scientific">Curvibacter symbiont subsp. Hydra magnipapillata</name>
    <dbReference type="NCBI Taxonomy" id="667019"/>
    <lineage>
        <taxon>Bacteria</taxon>
        <taxon>Pseudomonadati</taxon>
        <taxon>Pseudomonadota</taxon>
        <taxon>Betaproteobacteria</taxon>
        <taxon>Burkholderiales</taxon>
        <taxon>Comamonadaceae</taxon>
        <taxon>Curvibacter</taxon>
    </lineage>
</organism>
<dbReference type="Gene3D" id="3.30.450.20">
    <property type="entry name" value="PAS domain"/>
    <property type="match status" value="2"/>
</dbReference>
<dbReference type="NCBIfam" id="TIGR00254">
    <property type="entry name" value="GGDEF"/>
    <property type="match status" value="1"/>
</dbReference>
<name>C9YG80_CURXX</name>
<dbReference type="InterPro" id="IPR029787">
    <property type="entry name" value="Nucleotide_cyclase"/>
</dbReference>
<protein>
    <recommendedName>
        <fullName evidence="1">GGDEF domain-containing protein</fullName>
    </recommendedName>
</protein>
<evidence type="ECO:0000313" key="2">
    <source>
        <dbReference type="EMBL" id="CBA33186.1"/>
    </source>
</evidence>
<dbReference type="SUPFAM" id="SSF55073">
    <property type="entry name" value="Nucleotide cyclase"/>
    <property type="match status" value="1"/>
</dbReference>
<dbReference type="PANTHER" id="PTHR44757">
    <property type="entry name" value="DIGUANYLATE CYCLASE DGCP"/>
    <property type="match status" value="1"/>
</dbReference>
<dbReference type="SUPFAM" id="SSF55785">
    <property type="entry name" value="PYP-like sensor domain (PAS domain)"/>
    <property type="match status" value="2"/>
</dbReference>
<dbReference type="InterPro" id="IPR000160">
    <property type="entry name" value="GGDEF_dom"/>
</dbReference>
<gene>
    <name evidence="2" type="ORF">Csp_B17800</name>
</gene>
<dbReference type="InterPro" id="IPR043128">
    <property type="entry name" value="Rev_trsase/Diguanyl_cyclase"/>
</dbReference>
<dbReference type="PANTHER" id="PTHR44757:SF2">
    <property type="entry name" value="BIOFILM ARCHITECTURE MAINTENANCE PROTEIN MBAA"/>
    <property type="match status" value="1"/>
</dbReference>
<dbReference type="InterPro" id="IPR052155">
    <property type="entry name" value="Biofilm_reg_signaling"/>
</dbReference>
<proteinExistence type="predicted"/>
<dbReference type="Pfam" id="PF00990">
    <property type="entry name" value="GGDEF"/>
    <property type="match status" value="1"/>
</dbReference>
<dbReference type="Gene3D" id="3.30.70.270">
    <property type="match status" value="1"/>
</dbReference>
<feature type="domain" description="GGDEF" evidence="1">
    <location>
        <begin position="370"/>
        <end position="501"/>
    </location>
</feature>
<dbReference type="AlphaFoldDB" id="C9YG80"/>
<reference evidence="2" key="1">
    <citation type="journal article" date="2010" name="Nature">
        <title>The Dynamic genome of Hydra.</title>
        <authorList>
            <person name="Chapman J.A."/>
            <person name="Kirkness E.F."/>
            <person name="Simakov O."/>
            <person name="Hampson S.E."/>
            <person name="Mitros T."/>
            <person name="Weinmaier T."/>
            <person name="Rattei T."/>
            <person name="Balasubramanian P.G."/>
            <person name="Borman J."/>
            <person name="Busam D."/>
            <person name="Disbennett K."/>
            <person name="Pfannkoch C."/>
            <person name="Sumin N."/>
            <person name="Sutton G."/>
            <person name="Viswanathan L."/>
            <person name="Walenz B."/>
            <person name="Goodstein D.M."/>
            <person name="Hellsten U."/>
            <person name="Kawashima T."/>
            <person name="Prochnik S.E."/>
            <person name="Putnam N.H."/>
            <person name="Shu S."/>
            <person name="Blumberg B."/>
            <person name="Dana C.E."/>
            <person name="Gee L."/>
            <person name="Kibler D.F."/>
            <person name="Law L."/>
            <person name="Lindgens D."/>
            <person name="Martinez D.E."/>
            <person name="Peng J."/>
            <person name="Wigge P.A."/>
            <person name="Bertulat B."/>
            <person name="Guder C."/>
            <person name="Nakamura Y."/>
            <person name="Ozbek S."/>
            <person name="Watanabe H."/>
            <person name="Khalturin K."/>
            <person name="Hemmrich G."/>
            <person name="Franke A."/>
            <person name="Augustin R."/>
            <person name="Fraune S."/>
            <person name="Hayakawa E."/>
            <person name="Hayakawa S."/>
            <person name="Hirose M."/>
            <person name="Hwang J."/>
            <person name="Ikeo K."/>
            <person name="Nishimiya-Fujisawa C."/>
            <person name="Ogura A."/>
            <person name="Takahashi T."/>
            <person name="Steinmetz P.R."/>
            <person name="Zhang X."/>
            <person name="Aufschnaiter R."/>
            <person name="Eder M.K."/>
            <person name="Gorny A.K."/>
            <person name="Salvenmoser W."/>
            <person name="Heimberg A.M."/>
            <person name="Wheeler B.M."/>
            <person name="Peterson K.J."/>
            <person name="Boettger A."/>
            <person name="Tischler P."/>
            <person name="Wolf A."/>
            <person name="Gojobori T."/>
            <person name="Remington K.A."/>
            <person name="Strausberg R.L."/>
            <person name="Venter J."/>
            <person name="Technau U."/>
            <person name="Hobmayer B."/>
            <person name="Bosch T.C."/>
            <person name="Holstein T.W."/>
            <person name="Fujisawa T."/>
            <person name="Bode H.R."/>
            <person name="David C.N."/>
            <person name="Rokhsar D.S."/>
            <person name="Steele R.E."/>
        </authorList>
    </citation>
    <scope>NUCLEOTIDE SEQUENCE</scope>
</reference>
<evidence type="ECO:0000259" key="1">
    <source>
        <dbReference type="PROSITE" id="PS50887"/>
    </source>
</evidence>
<sequence length="503" mass="57278">MQAACSAIVGLSLNSSIKTMASHTDFELLFDSAPISLWLEDYSLLKNLFDQWRSEGVTELETHLFADPRRVQACADCYRVLRVNRQTLSVFAAQSQDELINRLGEVLRGDTYTRMLPELLAFWQGQLQYSGVTVNYALDGRRMDVRISIRILEGHEDTWSRAMVAIEDITEHTLAQGLLESSERHARNLFEFSPVSLWVEDFSGVKTLMDEVRVSGISDFKTFLSVHQEFVHRCMERIRVLDVNQHTLQMFSASSRHDLLSQLERVFRDEMQHSFAEQLLDLWNGKTVQTREVINYSLNGELINIHMQFSVLPGYEHDWSLVLVSLVDITARKKAEAYLEYLGKHDALTQLRNRAFFVEELNRISRKGPWPLSVMAMDLNGLKHVNDNHGHAAGDAMLRRTGEVLSKATAGQALCVARTGGDEFVILMAGHDERAAQALKERIDSMLEMNNQFYPGQKISLSIGVASCHSAAEVEEAAQLADQRMYAAKRRFYEEAKLERRSN</sequence>
<dbReference type="PROSITE" id="PS50887">
    <property type="entry name" value="GGDEF"/>
    <property type="match status" value="1"/>
</dbReference>
<dbReference type="CDD" id="cd01949">
    <property type="entry name" value="GGDEF"/>
    <property type="match status" value="1"/>
</dbReference>
<dbReference type="SMART" id="SM00267">
    <property type="entry name" value="GGDEF"/>
    <property type="match status" value="1"/>
</dbReference>
<accession>C9YG80</accession>
<dbReference type="EMBL" id="FN543108">
    <property type="protein sequence ID" value="CBA33186.1"/>
    <property type="molecule type" value="Genomic_DNA"/>
</dbReference>